<organism evidence="1 2">
    <name type="scientific">Ajellomyces capsulatus (strain H88)</name>
    <name type="common">Darling's disease fungus</name>
    <name type="synonym">Histoplasma capsulatum</name>
    <dbReference type="NCBI Taxonomy" id="544711"/>
    <lineage>
        <taxon>Eukaryota</taxon>
        <taxon>Fungi</taxon>
        <taxon>Dikarya</taxon>
        <taxon>Ascomycota</taxon>
        <taxon>Pezizomycotina</taxon>
        <taxon>Eurotiomycetes</taxon>
        <taxon>Eurotiomycetidae</taxon>
        <taxon>Onygenales</taxon>
        <taxon>Ajellomycetaceae</taxon>
        <taxon>Histoplasma</taxon>
    </lineage>
</organism>
<evidence type="ECO:0000313" key="2">
    <source>
        <dbReference type="Proteomes" id="UP000663419"/>
    </source>
</evidence>
<proteinExistence type="predicted"/>
<dbReference type="Proteomes" id="UP000663419">
    <property type="component" value="Chromosome 1"/>
</dbReference>
<evidence type="ECO:0000313" key="1">
    <source>
        <dbReference type="EMBL" id="QSS49348.1"/>
    </source>
</evidence>
<gene>
    <name evidence="1" type="ORF">I7I53_09672</name>
</gene>
<dbReference type="AlphaFoldDB" id="A0A8A1L4M8"/>
<dbReference type="EMBL" id="CP069102">
    <property type="protein sequence ID" value="QSS49348.1"/>
    <property type="molecule type" value="Genomic_DNA"/>
</dbReference>
<name>A0A8A1L4M8_AJEC8</name>
<dbReference type="VEuPathDB" id="FungiDB:I7I53_09672"/>
<sequence>MGFGPSLPSCRRRQLAPAIFPPFLHRLIRPYGPHRAAAGGIWLTGSFRSQELTGPCFFFFFFISLKSFENFQVKTRRFFTTFHFSRSLFSLIHDATVEDMQDALQKPWIYNLGPPWKRWAVFRGKKKQKLSIARLVESSRVGKWTVHRSYLYLS</sequence>
<accession>A0A8A1L4M8</accession>
<reference evidence="1" key="1">
    <citation type="submission" date="2021-01" db="EMBL/GenBank/DDBJ databases">
        <title>Chromosome-level genome assembly of a human fungal pathogen reveals clustering of transcriptionally co-regulated genes.</title>
        <authorList>
            <person name="Voorhies M."/>
            <person name="Cohen S."/>
            <person name="Shea T.P."/>
            <person name="Petrus S."/>
            <person name="Munoz J.F."/>
            <person name="Poplawski S."/>
            <person name="Goldman W.E."/>
            <person name="Michael T."/>
            <person name="Cuomo C.A."/>
            <person name="Sil A."/>
            <person name="Beyhan S."/>
        </authorList>
    </citation>
    <scope>NUCLEOTIDE SEQUENCE</scope>
    <source>
        <strain evidence="1">H88</strain>
    </source>
</reference>
<protein>
    <submittedName>
        <fullName evidence="1">Uncharacterized protein</fullName>
    </submittedName>
</protein>